<feature type="region of interest" description="Disordered" evidence="3">
    <location>
        <begin position="458"/>
        <end position="480"/>
    </location>
</feature>
<comment type="similarity">
    <text evidence="1">Belongs to the metallo-dependent hydrolases superfamily. ATZ/TRZ family.</text>
</comment>
<dbReference type="PANTHER" id="PTHR43794">
    <property type="entry name" value="AMINOHYDROLASE SSNA-RELATED"/>
    <property type="match status" value="1"/>
</dbReference>
<dbReference type="AlphaFoldDB" id="A0A0L8BXS9"/>
<evidence type="ECO:0000259" key="4">
    <source>
        <dbReference type="Pfam" id="PF01979"/>
    </source>
</evidence>
<dbReference type="InterPro" id="IPR006680">
    <property type="entry name" value="Amidohydro-rel"/>
</dbReference>
<dbReference type="PATRIC" id="fig|106592.7.peg.6227"/>
<dbReference type="SUPFAM" id="SSF51338">
    <property type="entry name" value="Composite domain of metallo-dependent hydrolases"/>
    <property type="match status" value="1"/>
</dbReference>
<evidence type="ECO:0000313" key="6">
    <source>
        <dbReference type="Proteomes" id="UP000037425"/>
    </source>
</evidence>
<sequence>MTENIHVIRKAHTVVGFDTETKSHVYLNDADVAYDDAGFVHVGGHYDGAFASETSGADRMVMPGFVNVHCHSGEEPISKGIFEDAGTAALWGNALYEYSNLLEIDDSAIEASLTVMLGDLMRSGVTTLLDIAGPHESWLPTLARSGARAFVAPGFREAQWHVEDSHRLDFIWDKARGREAFARALDVVDAAAAHPSGRLGGVVAPSQIETCSAELLQDAAAEARKRGMPITIHSAQTMAEHEELLRRTGLTAVQYLESLGILDDNLILGHCIFVDSHSWTRQRTDIDLGLLAARRTTVAHCPVTFSRSGMALESVGRYRRAGVNVALGTDSYPFNMLEEMRQAMICARLSGKSVFDVSTADILGTATLAGARALGRDDIGRVAVGAKADFLVVDLKHHAMQPVYDPLRNLLHCAAERAIEEVYVDGQCVVRHGRPTLIDYDGAVALLQEAQDYACRKAPENDPAKRPMRDLAPLSLPVGQ</sequence>
<evidence type="ECO:0000313" key="5">
    <source>
        <dbReference type="EMBL" id="KOF19388.1"/>
    </source>
</evidence>
<dbReference type="OrthoDB" id="9796020at2"/>
<dbReference type="EMBL" id="LGAP01000005">
    <property type="protein sequence ID" value="KOF19388.1"/>
    <property type="molecule type" value="Genomic_DNA"/>
</dbReference>
<dbReference type="InterPro" id="IPR032466">
    <property type="entry name" value="Metal_Hydrolase"/>
</dbReference>
<comment type="caution">
    <text evidence="5">The sequence shown here is derived from an EMBL/GenBank/DDBJ whole genome shotgun (WGS) entry which is preliminary data.</text>
</comment>
<organism evidence="5 6">
    <name type="scientific">Ensifer adhaerens</name>
    <name type="common">Sinorhizobium morelense</name>
    <dbReference type="NCBI Taxonomy" id="106592"/>
    <lineage>
        <taxon>Bacteria</taxon>
        <taxon>Pseudomonadati</taxon>
        <taxon>Pseudomonadota</taxon>
        <taxon>Alphaproteobacteria</taxon>
        <taxon>Hyphomicrobiales</taxon>
        <taxon>Rhizobiaceae</taxon>
        <taxon>Sinorhizobium/Ensifer group</taxon>
        <taxon>Ensifer</taxon>
    </lineage>
</organism>
<name>A0A0L8BXS9_ENSAD</name>
<feature type="domain" description="Amidohydrolase-related" evidence="4">
    <location>
        <begin position="60"/>
        <end position="428"/>
    </location>
</feature>
<dbReference type="InterPro" id="IPR011059">
    <property type="entry name" value="Metal-dep_hydrolase_composite"/>
</dbReference>
<evidence type="ECO:0000256" key="1">
    <source>
        <dbReference type="ARBA" id="ARBA00006745"/>
    </source>
</evidence>
<dbReference type="Proteomes" id="UP000037425">
    <property type="component" value="Unassembled WGS sequence"/>
</dbReference>
<protein>
    <submittedName>
        <fullName evidence="5">Cytosine deaminase</fullName>
    </submittedName>
</protein>
<dbReference type="RefSeq" id="WP_053248950.1">
    <property type="nucleotide sequence ID" value="NZ_LGAP01000005.1"/>
</dbReference>
<reference evidence="6" key="1">
    <citation type="submission" date="2015-07" db="EMBL/GenBank/DDBJ databases">
        <title>Whole genome sequence of an Ensifer adhaerens strain isolated from a cave pool in the Wind Cave National Park.</title>
        <authorList>
            <person name="Eng W.W.H."/>
            <person name="Gan H.M."/>
            <person name="Barton H.A."/>
            <person name="Savka M.A."/>
        </authorList>
    </citation>
    <scope>NUCLEOTIDE SEQUENCE [LARGE SCALE GENOMIC DNA]</scope>
    <source>
        <strain evidence="6">SD006</strain>
    </source>
</reference>
<proteinExistence type="inferred from homology"/>
<dbReference type="PANTHER" id="PTHR43794:SF11">
    <property type="entry name" value="AMIDOHYDROLASE-RELATED DOMAIN-CONTAINING PROTEIN"/>
    <property type="match status" value="1"/>
</dbReference>
<dbReference type="Gene3D" id="2.30.40.10">
    <property type="entry name" value="Urease, subunit C, domain 1"/>
    <property type="match status" value="1"/>
</dbReference>
<evidence type="ECO:0000256" key="3">
    <source>
        <dbReference type="SAM" id="MobiDB-lite"/>
    </source>
</evidence>
<dbReference type="SUPFAM" id="SSF51556">
    <property type="entry name" value="Metallo-dependent hydrolases"/>
    <property type="match status" value="1"/>
</dbReference>
<feature type="compositionally biased region" description="Basic and acidic residues" evidence="3">
    <location>
        <begin position="458"/>
        <end position="469"/>
    </location>
</feature>
<dbReference type="GO" id="GO:0016810">
    <property type="term" value="F:hydrolase activity, acting on carbon-nitrogen (but not peptide) bonds"/>
    <property type="evidence" value="ECO:0007669"/>
    <property type="project" value="InterPro"/>
</dbReference>
<dbReference type="Gene3D" id="3.20.20.140">
    <property type="entry name" value="Metal-dependent hydrolases"/>
    <property type="match status" value="1"/>
</dbReference>
<gene>
    <name evidence="5" type="ORF">AC244_11435</name>
</gene>
<dbReference type="InterPro" id="IPR050287">
    <property type="entry name" value="MTA/SAH_deaminase"/>
</dbReference>
<dbReference type="Pfam" id="PF01979">
    <property type="entry name" value="Amidohydro_1"/>
    <property type="match status" value="1"/>
</dbReference>
<keyword evidence="2" id="KW-0378">Hydrolase</keyword>
<evidence type="ECO:0000256" key="2">
    <source>
        <dbReference type="ARBA" id="ARBA00022801"/>
    </source>
</evidence>
<accession>A0A0L8BXS9</accession>